<dbReference type="AlphaFoldDB" id="A0A1W5D3N2"/>
<dbReference type="EMBL" id="FWEW01001723">
    <property type="protein sequence ID" value="SLM37572.1"/>
    <property type="molecule type" value="Genomic_DNA"/>
</dbReference>
<name>A0A1W5D3N2_9LECA</name>
<keyword evidence="2" id="KW-1185">Reference proteome</keyword>
<evidence type="ECO:0000313" key="1">
    <source>
        <dbReference type="EMBL" id="SLM37572.1"/>
    </source>
</evidence>
<protein>
    <submittedName>
        <fullName evidence="1">Uncharacterized protein</fullName>
    </submittedName>
</protein>
<organism evidence="1 2">
    <name type="scientific">Lasallia pustulata</name>
    <dbReference type="NCBI Taxonomy" id="136370"/>
    <lineage>
        <taxon>Eukaryota</taxon>
        <taxon>Fungi</taxon>
        <taxon>Dikarya</taxon>
        <taxon>Ascomycota</taxon>
        <taxon>Pezizomycotina</taxon>
        <taxon>Lecanoromycetes</taxon>
        <taxon>OSLEUM clade</taxon>
        <taxon>Umbilicariomycetidae</taxon>
        <taxon>Umbilicariales</taxon>
        <taxon>Umbilicariaceae</taxon>
        <taxon>Lasallia</taxon>
    </lineage>
</organism>
<dbReference type="Proteomes" id="UP000192927">
    <property type="component" value="Unassembled WGS sequence"/>
</dbReference>
<proteinExistence type="predicted"/>
<accession>A0A1W5D3N2</accession>
<reference evidence="2" key="1">
    <citation type="submission" date="2017-03" db="EMBL/GenBank/DDBJ databases">
        <authorList>
            <person name="Sharma R."/>
            <person name="Thines M."/>
        </authorList>
    </citation>
    <scope>NUCLEOTIDE SEQUENCE [LARGE SCALE GENOMIC DNA]</scope>
</reference>
<evidence type="ECO:0000313" key="2">
    <source>
        <dbReference type="Proteomes" id="UP000192927"/>
    </source>
</evidence>
<sequence>MAILTGGRDPISLGLPQLELQLGMQAVKSDLLDSSTYESPFQYKFPGGESISAVSGVSGPGPYMTAFVDLAAQKHNVKRFVLLTGSSTEIVLCAPCDLLHGKLLGAAASCHDQRHEQDLYGITTTYQLFSLRTSCGMDTLVAAMQVAARHSSSLGREVVHVKLSEEQDVQRSLNLGMPGHYAKFLTYLEVTSAIGAEERIPPVEKVTRWPPQKFECMDATEQGSVAVKDLGLSRKWASLFHL</sequence>
<dbReference type="InterPro" id="IPR051604">
    <property type="entry name" value="Ergot_Alk_Oxidoreductase"/>
</dbReference>
<dbReference type="PANTHER" id="PTHR43162">
    <property type="match status" value="1"/>
</dbReference>
<dbReference type="Gene3D" id="3.90.25.10">
    <property type="entry name" value="UDP-galactose 4-epimerase, domain 1"/>
    <property type="match status" value="1"/>
</dbReference>
<dbReference type="PANTHER" id="PTHR43162:SF1">
    <property type="entry name" value="PRESTALK A DIFFERENTIATION PROTEIN A"/>
    <property type="match status" value="1"/>
</dbReference>